<dbReference type="KEGG" id="rhoz:GXP67_00285"/>
<keyword evidence="2" id="KW-1185">Reference proteome</keyword>
<accession>A0A6C0GWT6</accession>
<name>A0A6C0GWT6_9BACT</name>
<proteinExistence type="predicted"/>
<reference evidence="1 2" key="1">
    <citation type="submission" date="2020-01" db="EMBL/GenBank/DDBJ databases">
        <authorList>
            <person name="Kim M.K."/>
        </authorList>
    </citation>
    <scope>NUCLEOTIDE SEQUENCE [LARGE SCALE GENOMIC DNA]</scope>
    <source>
        <strain evidence="1 2">172606-1</strain>
    </source>
</reference>
<evidence type="ECO:0000313" key="2">
    <source>
        <dbReference type="Proteomes" id="UP000480178"/>
    </source>
</evidence>
<dbReference type="EMBL" id="CP048222">
    <property type="protein sequence ID" value="QHT71832.1"/>
    <property type="molecule type" value="Genomic_DNA"/>
</dbReference>
<protein>
    <submittedName>
        <fullName evidence="1">Uncharacterized protein</fullName>
    </submittedName>
</protein>
<dbReference type="AlphaFoldDB" id="A0A6C0GWT6"/>
<dbReference type="Proteomes" id="UP000480178">
    <property type="component" value="Chromosome"/>
</dbReference>
<evidence type="ECO:0000313" key="1">
    <source>
        <dbReference type="EMBL" id="QHT71832.1"/>
    </source>
</evidence>
<gene>
    <name evidence="1" type="ORF">GXP67_00285</name>
</gene>
<sequence length="133" mass="15086">MPMILTITDENFSGQVLNKVLLELQQESLTVKDLIVKRVTHEVQQFNSRSEAVYNGLVQPEAAEVTLNNYQHKLKKHKQIDAEAQCYRALEAFTKNGFFVIVNDRQAESLEEEILVASFTKVSFIKIMSLVGG</sequence>
<organism evidence="1 2">
    <name type="scientific">Rhodocytophaga rosea</name>
    <dbReference type="NCBI Taxonomy" id="2704465"/>
    <lineage>
        <taxon>Bacteria</taxon>
        <taxon>Pseudomonadati</taxon>
        <taxon>Bacteroidota</taxon>
        <taxon>Cytophagia</taxon>
        <taxon>Cytophagales</taxon>
        <taxon>Rhodocytophagaceae</taxon>
        <taxon>Rhodocytophaga</taxon>
    </lineage>
</organism>